<gene>
    <name evidence="2" type="ORF">CSKR_201999</name>
</gene>
<name>A0A8T1MYD9_CLOSI</name>
<evidence type="ECO:0000256" key="1">
    <source>
        <dbReference type="SAM" id="MobiDB-lite"/>
    </source>
</evidence>
<reference evidence="2 3" key="1">
    <citation type="journal article" date="2018" name="Biotechnol. Adv.">
        <title>Improved genomic resources and new bioinformatic workflow for the carcinogenic parasite Clonorchis sinensis: Biotechnological implications.</title>
        <authorList>
            <person name="Wang D."/>
            <person name="Korhonen P.K."/>
            <person name="Gasser R.B."/>
            <person name="Young N.D."/>
        </authorList>
    </citation>
    <scope>NUCLEOTIDE SEQUENCE [LARGE SCALE GENOMIC DNA]</scope>
    <source>
        <strain evidence="2">Cs-k2</strain>
    </source>
</reference>
<dbReference type="EMBL" id="NIRI02000010">
    <property type="protein sequence ID" value="KAG5454387.1"/>
    <property type="molecule type" value="Genomic_DNA"/>
</dbReference>
<proteinExistence type="predicted"/>
<dbReference type="AlphaFoldDB" id="A0A8T1MYD9"/>
<feature type="compositionally biased region" description="Low complexity" evidence="1">
    <location>
        <begin position="114"/>
        <end position="128"/>
    </location>
</feature>
<keyword evidence="3" id="KW-1185">Reference proteome</keyword>
<evidence type="ECO:0000313" key="3">
    <source>
        <dbReference type="Proteomes" id="UP000286415"/>
    </source>
</evidence>
<protein>
    <submittedName>
        <fullName evidence="2">Uncharacterized protein</fullName>
    </submittedName>
</protein>
<feature type="region of interest" description="Disordered" evidence="1">
    <location>
        <begin position="81"/>
        <end position="128"/>
    </location>
</feature>
<reference evidence="2 3" key="2">
    <citation type="journal article" date="2021" name="Genomics">
        <title>High-quality reference genome for Clonorchis sinensis.</title>
        <authorList>
            <person name="Young N.D."/>
            <person name="Stroehlein A.J."/>
            <person name="Kinkar L."/>
            <person name="Wang T."/>
            <person name="Sohn W.M."/>
            <person name="Chang B.C.H."/>
            <person name="Kaur P."/>
            <person name="Weisz D."/>
            <person name="Dudchenko O."/>
            <person name="Aiden E.L."/>
            <person name="Korhonen P.K."/>
            <person name="Gasser R.B."/>
        </authorList>
    </citation>
    <scope>NUCLEOTIDE SEQUENCE [LARGE SCALE GENOMIC DNA]</scope>
    <source>
        <strain evidence="2">Cs-k2</strain>
    </source>
</reference>
<dbReference type="Proteomes" id="UP000286415">
    <property type="component" value="Unassembled WGS sequence"/>
</dbReference>
<comment type="caution">
    <text evidence="2">The sequence shown here is derived from an EMBL/GenBank/DDBJ whole genome shotgun (WGS) entry which is preliminary data.</text>
</comment>
<sequence length="128" mass="13552">MGFSQNELVHFWCLAVVSPEDSKSVEIPDRNPAAALESGPPSRASLRRRSTSDANRLVTAGVMLISLWLPHPLQAPCLKIGTSTDSGQLSGADLGSQVQANTSDKRSLRASRPSFFSVGGSSSGQEAR</sequence>
<accession>A0A8T1MYD9</accession>
<feature type="region of interest" description="Disordered" evidence="1">
    <location>
        <begin position="24"/>
        <end position="52"/>
    </location>
</feature>
<organism evidence="2 3">
    <name type="scientific">Clonorchis sinensis</name>
    <name type="common">Chinese liver fluke</name>
    <dbReference type="NCBI Taxonomy" id="79923"/>
    <lineage>
        <taxon>Eukaryota</taxon>
        <taxon>Metazoa</taxon>
        <taxon>Spiralia</taxon>
        <taxon>Lophotrochozoa</taxon>
        <taxon>Platyhelminthes</taxon>
        <taxon>Trematoda</taxon>
        <taxon>Digenea</taxon>
        <taxon>Opisthorchiida</taxon>
        <taxon>Opisthorchiata</taxon>
        <taxon>Opisthorchiidae</taxon>
        <taxon>Clonorchis</taxon>
    </lineage>
</organism>
<evidence type="ECO:0000313" key="2">
    <source>
        <dbReference type="EMBL" id="KAG5454387.1"/>
    </source>
</evidence>